<sequence>MEVLKITSIEILGMQKPQRPSSWRNGEYDKAVAEKDLLYQNDQRNTRTTKEAFQNKRSEVVKLARIVGIYGRSESGKKFYNIVNRQRKGF</sequence>
<protein>
    <submittedName>
        <fullName evidence="1">Uncharacterized protein</fullName>
    </submittedName>
</protein>
<dbReference type="EnsemblMetazoa" id="MESCA002464-RA">
    <property type="protein sequence ID" value="MESCA002464-PA"/>
    <property type="gene ID" value="MESCA002464"/>
</dbReference>
<reference evidence="2" key="1">
    <citation type="submission" date="2013-02" db="EMBL/GenBank/DDBJ databases">
        <authorList>
            <person name="Hughes D."/>
        </authorList>
    </citation>
    <scope>NUCLEOTIDE SEQUENCE</scope>
    <source>
        <strain>Durham</strain>
        <strain evidence="2">NC isolate 2 -- Noor lab</strain>
    </source>
</reference>
<name>T1GGE5_MEGSC</name>
<accession>T1GGE5</accession>
<evidence type="ECO:0000313" key="2">
    <source>
        <dbReference type="Proteomes" id="UP000015102"/>
    </source>
</evidence>
<reference evidence="1" key="2">
    <citation type="submission" date="2015-06" db="UniProtKB">
        <authorList>
            <consortium name="EnsemblMetazoa"/>
        </authorList>
    </citation>
    <scope>IDENTIFICATION</scope>
</reference>
<dbReference type="HOGENOM" id="CLU_2443348_0_0_1"/>
<evidence type="ECO:0000313" key="1">
    <source>
        <dbReference type="EnsemblMetazoa" id="MESCA002464-PA"/>
    </source>
</evidence>
<keyword evidence="2" id="KW-1185">Reference proteome</keyword>
<dbReference type="AlphaFoldDB" id="T1GGE5"/>
<organism evidence="1 2">
    <name type="scientific">Megaselia scalaris</name>
    <name type="common">Humpbacked fly</name>
    <name type="synonym">Phora scalaris</name>
    <dbReference type="NCBI Taxonomy" id="36166"/>
    <lineage>
        <taxon>Eukaryota</taxon>
        <taxon>Metazoa</taxon>
        <taxon>Ecdysozoa</taxon>
        <taxon>Arthropoda</taxon>
        <taxon>Hexapoda</taxon>
        <taxon>Insecta</taxon>
        <taxon>Pterygota</taxon>
        <taxon>Neoptera</taxon>
        <taxon>Endopterygota</taxon>
        <taxon>Diptera</taxon>
        <taxon>Brachycera</taxon>
        <taxon>Muscomorpha</taxon>
        <taxon>Platypezoidea</taxon>
        <taxon>Phoridae</taxon>
        <taxon>Megaseliini</taxon>
        <taxon>Megaselia</taxon>
    </lineage>
</organism>
<dbReference type="Proteomes" id="UP000015102">
    <property type="component" value="Unassembled WGS sequence"/>
</dbReference>
<dbReference type="EMBL" id="CAQQ02390048">
    <property type="status" value="NOT_ANNOTATED_CDS"/>
    <property type="molecule type" value="Genomic_DNA"/>
</dbReference>
<proteinExistence type="predicted"/>